<keyword evidence="4" id="KW-1185">Reference proteome</keyword>
<dbReference type="RefSeq" id="WP_211364547.1">
    <property type="nucleotide sequence ID" value="NZ_VIXA01000003.1"/>
</dbReference>
<accession>A0A561VNT2</accession>
<comment type="caution">
    <text evidence="3">The sequence shown here is derived from an EMBL/GenBank/DDBJ whole genome shotgun (WGS) entry which is preliminary data.</text>
</comment>
<organism evidence="3 4">
    <name type="scientific">Micromonospora palomenae</name>
    <dbReference type="NCBI Taxonomy" id="1461247"/>
    <lineage>
        <taxon>Bacteria</taxon>
        <taxon>Bacillati</taxon>
        <taxon>Actinomycetota</taxon>
        <taxon>Actinomycetes</taxon>
        <taxon>Micromonosporales</taxon>
        <taxon>Micromonosporaceae</taxon>
        <taxon>Micromonospora</taxon>
    </lineage>
</organism>
<feature type="compositionally biased region" description="Basic and acidic residues" evidence="1">
    <location>
        <begin position="91"/>
        <end position="103"/>
    </location>
</feature>
<evidence type="ECO:0000256" key="1">
    <source>
        <dbReference type="SAM" id="MobiDB-lite"/>
    </source>
</evidence>
<reference evidence="3 4" key="1">
    <citation type="submission" date="2019-06" db="EMBL/GenBank/DDBJ databases">
        <title>Sequencing the genomes of 1000 actinobacteria strains.</title>
        <authorList>
            <person name="Klenk H.-P."/>
        </authorList>
    </citation>
    <scope>NUCLEOTIDE SEQUENCE [LARGE SCALE GENOMIC DNA]</scope>
    <source>
        <strain evidence="3 4">DSM 102131</strain>
    </source>
</reference>
<dbReference type="AlphaFoldDB" id="A0A561VNT2"/>
<name>A0A561VNT2_9ACTN</name>
<sequence length="103" mass="10879">MPVHSDAERLRAAGLRVTLSRNSTDHHNENERIAFGAGVLVDGMDFSDDEVLVRRSSPTRTPSAAGSARTTSRRIAGGASVVPAWVSSGDGPHRIGSDGRDGR</sequence>
<dbReference type="Proteomes" id="UP000319927">
    <property type="component" value="Unassembled WGS sequence"/>
</dbReference>
<evidence type="ECO:0000313" key="4">
    <source>
        <dbReference type="Proteomes" id="UP000319927"/>
    </source>
</evidence>
<dbReference type="InterPro" id="IPR011614">
    <property type="entry name" value="Catalase_core"/>
</dbReference>
<dbReference type="SUPFAM" id="SSF56634">
    <property type="entry name" value="Heme-dependent catalase-like"/>
    <property type="match status" value="1"/>
</dbReference>
<feature type="domain" description="Catalase core" evidence="2">
    <location>
        <begin position="16"/>
        <end position="55"/>
    </location>
</feature>
<feature type="compositionally biased region" description="Polar residues" evidence="1">
    <location>
        <begin position="56"/>
        <end position="70"/>
    </location>
</feature>
<dbReference type="Pfam" id="PF00199">
    <property type="entry name" value="Catalase"/>
    <property type="match status" value="1"/>
</dbReference>
<dbReference type="Gene3D" id="2.40.180.10">
    <property type="entry name" value="Catalase core domain"/>
    <property type="match status" value="1"/>
</dbReference>
<proteinExistence type="predicted"/>
<gene>
    <name evidence="3" type="ORF">FHX75_13316</name>
</gene>
<protein>
    <submittedName>
        <fullName evidence="3">Catalase</fullName>
    </submittedName>
</protein>
<dbReference type="EMBL" id="VIXA01000003">
    <property type="protein sequence ID" value="TWG13279.1"/>
    <property type="molecule type" value="Genomic_DNA"/>
</dbReference>
<dbReference type="InterPro" id="IPR020835">
    <property type="entry name" value="Catalase_sf"/>
</dbReference>
<dbReference type="GO" id="GO:0020037">
    <property type="term" value="F:heme binding"/>
    <property type="evidence" value="ECO:0007669"/>
    <property type="project" value="InterPro"/>
</dbReference>
<dbReference type="GO" id="GO:0004096">
    <property type="term" value="F:catalase activity"/>
    <property type="evidence" value="ECO:0007669"/>
    <property type="project" value="InterPro"/>
</dbReference>
<evidence type="ECO:0000313" key="3">
    <source>
        <dbReference type="EMBL" id="TWG13279.1"/>
    </source>
</evidence>
<feature type="region of interest" description="Disordered" evidence="1">
    <location>
        <begin position="53"/>
        <end position="103"/>
    </location>
</feature>
<evidence type="ECO:0000259" key="2">
    <source>
        <dbReference type="Pfam" id="PF00199"/>
    </source>
</evidence>